<dbReference type="Proteomes" id="UP000321798">
    <property type="component" value="Unassembled WGS sequence"/>
</dbReference>
<dbReference type="AlphaFoldDB" id="A0A512PBA2"/>
<accession>A0A512PBA2</accession>
<organism evidence="3 4">
    <name type="scientific">Cellulomonas soli</name>
    <dbReference type="NCBI Taxonomy" id="931535"/>
    <lineage>
        <taxon>Bacteria</taxon>
        <taxon>Bacillati</taxon>
        <taxon>Actinomycetota</taxon>
        <taxon>Actinomycetes</taxon>
        <taxon>Micrococcales</taxon>
        <taxon>Cellulomonadaceae</taxon>
        <taxon>Cellulomonas</taxon>
    </lineage>
</organism>
<feature type="compositionally biased region" description="Basic residues" evidence="1">
    <location>
        <begin position="645"/>
        <end position="658"/>
    </location>
</feature>
<feature type="region of interest" description="Disordered" evidence="1">
    <location>
        <begin position="613"/>
        <end position="658"/>
    </location>
</feature>
<dbReference type="CDD" id="cd00882">
    <property type="entry name" value="Ras_like_GTPase"/>
    <property type="match status" value="1"/>
</dbReference>
<dbReference type="Gene3D" id="3.40.50.300">
    <property type="entry name" value="P-loop containing nucleotide triphosphate hydrolases"/>
    <property type="match status" value="1"/>
</dbReference>
<feature type="region of interest" description="Disordered" evidence="1">
    <location>
        <begin position="131"/>
        <end position="154"/>
    </location>
</feature>
<dbReference type="InterPro" id="IPR045063">
    <property type="entry name" value="Dynamin_N"/>
</dbReference>
<dbReference type="SUPFAM" id="SSF52540">
    <property type="entry name" value="P-loop containing nucleoside triphosphate hydrolases"/>
    <property type="match status" value="1"/>
</dbReference>
<evidence type="ECO:0000259" key="2">
    <source>
        <dbReference type="Pfam" id="PF00350"/>
    </source>
</evidence>
<proteinExistence type="predicted"/>
<evidence type="ECO:0000256" key="1">
    <source>
        <dbReference type="SAM" id="MobiDB-lite"/>
    </source>
</evidence>
<comment type="caution">
    <text evidence="3">The sequence shown here is derived from an EMBL/GenBank/DDBJ whole genome shotgun (WGS) entry which is preliminary data.</text>
</comment>
<keyword evidence="4" id="KW-1185">Reference proteome</keyword>
<dbReference type="Pfam" id="PF00350">
    <property type="entry name" value="Dynamin_N"/>
    <property type="match status" value="1"/>
</dbReference>
<name>A0A512PBA2_9CELL</name>
<evidence type="ECO:0000313" key="4">
    <source>
        <dbReference type="Proteomes" id="UP000321798"/>
    </source>
</evidence>
<evidence type="ECO:0000313" key="3">
    <source>
        <dbReference type="EMBL" id="GEP68392.1"/>
    </source>
</evidence>
<dbReference type="RefSeq" id="WP_223203473.1">
    <property type="nucleotide sequence ID" value="NZ_BAABBJ010000009.1"/>
</dbReference>
<sequence length="658" mass="68515">MSTHASAGADPSALAEALLDLRAHLGQVALPLDVAGAQEARATRAAVLQQLDDQLLPRLRSSGAPLLAVLGGSTGAGKSTLVNSLLGRQVTSAGVLRPTTRWPVLVHHPDDAGWFSTERILPGLARVRDAASGNPTLDGADTSDQEAGTAGRSGVEVSHPAGLRLVAAEALWPGLALLDAPDIDSVVEENRALAVQLLGAADLWLFVTTAARYADAVPWDLLAEAARRSVALAIVLDRVDPGAQEPVRAHLRAMLDAHGLADVPVLLVPEAPLVDGLLPAVAVAPVARWLTTLGADAGARAAAIGQTRDGLLEDVVRRAGHVAEAADAQRSSRDRLRAQVDHAFSAALADVARATSDGTLLRGEVLARWQELVGTGELFRSLERQVSRLRDRLVAALRGRPPAVPALQEAIGHDLDVLVVDALSTAAEQVASSWRADEAGAGLLDEVGPGDRARLRADVAAEVRAWQDDVLALVVDEGAGRRTAARAFSLGVNGLGAALMLAVFASTGGLTGAEVGIAGGAAVLAQRVLEAVFGDDAVRRLTRTAQERLTTRLGTVADRESARFVVPLDALGLGADDARGVRDAVQRVAAAPRPPVTAGAPDDDQRRVGTASVGRLRGADLLPGEPGAGGIEPTGDVGQSTGARRSWRWWRRRSRDER</sequence>
<gene>
    <name evidence="3" type="ORF">CSO01_11070</name>
</gene>
<dbReference type="EMBL" id="BKAL01000003">
    <property type="protein sequence ID" value="GEP68392.1"/>
    <property type="molecule type" value="Genomic_DNA"/>
</dbReference>
<feature type="domain" description="Dynamin N-terminal" evidence="2">
    <location>
        <begin position="72"/>
        <end position="225"/>
    </location>
</feature>
<reference evidence="3 4" key="1">
    <citation type="submission" date="2019-07" db="EMBL/GenBank/DDBJ databases">
        <title>Whole genome shotgun sequence of Cellulomonas soli NBRC 109434.</title>
        <authorList>
            <person name="Hosoyama A."/>
            <person name="Uohara A."/>
            <person name="Ohji S."/>
            <person name="Ichikawa N."/>
        </authorList>
    </citation>
    <scope>NUCLEOTIDE SEQUENCE [LARGE SCALE GENOMIC DNA]</scope>
    <source>
        <strain evidence="3 4">NBRC 109434</strain>
    </source>
</reference>
<protein>
    <submittedName>
        <fullName evidence="3">ABC transporter</fullName>
    </submittedName>
</protein>
<dbReference type="InterPro" id="IPR027417">
    <property type="entry name" value="P-loop_NTPase"/>
</dbReference>